<evidence type="ECO:0000313" key="2">
    <source>
        <dbReference type="Proteomes" id="UP001221757"/>
    </source>
</evidence>
<keyword evidence="2" id="KW-1185">Reference proteome</keyword>
<dbReference type="AlphaFoldDB" id="A0AAD7G2F1"/>
<dbReference type="Proteomes" id="UP001221757">
    <property type="component" value="Unassembled WGS sequence"/>
</dbReference>
<organism evidence="1 2">
    <name type="scientific">Mycena rosella</name>
    <name type="common">Pink bonnet</name>
    <name type="synonym">Agaricus rosellus</name>
    <dbReference type="NCBI Taxonomy" id="1033263"/>
    <lineage>
        <taxon>Eukaryota</taxon>
        <taxon>Fungi</taxon>
        <taxon>Dikarya</taxon>
        <taxon>Basidiomycota</taxon>
        <taxon>Agaricomycotina</taxon>
        <taxon>Agaricomycetes</taxon>
        <taxon>Agaricomycetidae</taxon>
        <taxon>Agaricales</taxon>
        <taxon>Marasmiineae</taxon>
        <taxon>Mycenaceae</taxon>
        <taxon>Mycena</taxon>
    </lineage>
</organism>
<protein>
    <submittedName>
        <fullName evidence="1">Uncharacterized protein</fullName>
    </submittedName>
</protein>
<comment type="caution">
    <text evidence="1">The sequence shown here is derived from an EMBL/GenBank/DDBJ whole genome shotgun (WGS) entry which is preliminary data.</text>
</comment>
<gene>
    <name evidence="1" type="ORF">B0H17DRAFT_1147402</name>
</gene>
<dbReference type="EMBL" id="JARKIE010000348">
    <property type="protein sequence ID" value="KAJ7652320.1"/>
    <property type="molecule type" value="Genomic_DNA"/>
</dbReference>
<name>A0AAD7G2F1_MYCRO</name>
<proteinExistence type="predicted"/>
<accession>A0AAD7G2F1</accession>
<evidence type="ECO:0000313" key="1">
    <source>
        <dbReference type="EMBL" id="KAJ7652320.1"/>
    </source>
</evidence>
<reference evidence="1" key="1">
    <citation type="submission" date="2023-03" db="EMBL/GenBank/DDBJ databases">
        <title>Massive genome expansion in bonnet fungi (Mycena s.s.) driven by repeated elements and novel gene families across ecological guilds.</title>
        <authorList>
            <consortium name="Lawrence Berkeley National Laboratory"/>
            <person name="Harder C.B."/>
            <person name="Miyauchi S."/>
            <person name="Viragh M."/>
            <person name="Kuo A."/>
            <person name="Thoen E."/>
            <person name="Andreopoulos B."/>
            <person name="Lu D."/>
            <person name="Skrede I."/>
            <person name="Drula E."/>
            <person name="Henrissat B."/>
            <person name="Morin E."/>
            <person name="Kohler A."/>
            <person name="Barry K."/>
            <person name="LaButti K."/>
            <person name="Morin E."/>
            <person name="Salamov A."/>
            <person name="Lipzen A."/>
            <person name="Mereny Z."/>
            <person name="Hegedus B."/>
            <person name="Baldrian P."/>
            <person name="Stursova M."/>
            <person name="Weitz H."/>
            <person name="Taylor A."/>
            <person name="Grigoriev I.V."/>
            <person name="Nagy L.G."/>
            <person name="Martin F."/>
            <person name="Kauserud H."/>
        </authorList>
    </citation>
    <scope>NUCLEOTIDE SEQUENCE</scope>
    <source>
        <strain evidence="1">CBHHK067</strain>
    </source>
</reference>
<sequence>MVTATDNIWDAYIASSRAIAACWRGTPFPLYGEILYLVEGIVATGSGAFHPSVQVASQAQTETEAPSQGASVTSTTFGSLSQVLITPIHRSPRHLAPRTMCSRHNADAASCIADTLDRVAASLNVVGSPEVCERAIHMLEDDGDFSDEEEAQVMELFAEKSGIAKAFISSRKKALVQHFICRMLAAADDN</sequence>